<dbReference type="GeneID" id="108910600"/>
<dbReference type="InterPro" id="IPR035979">
    <property type="entry name" value="RBD_domain_sf"/>
</dbReference>
<feature type="domain" description="RRM" evidence="7">
    <location>
        <begin position="17"/>
        <end position="98"/>
    </location>
</feature>
<organism evidence="8">
    <name type="scientific">Anoplophora glabripennis</name>
    <name type="common">Asian longhorn beetle</name>
    <name type="synonym">Anoplophora nobilis</name>
    <dbReference type="NCBI Taxonomy" id="217634"/>
    <lineage>
        <taxon>Eukaryota</taxon>
        <taxon>Metazoa</taxon>
        <taxon>Ecdysozoa</taxon>
        <taxon>Arthropoda</taxon>
        <taxon>Hexapoda</taxon>
        <taxon>Insecta</taxon>
        <taxon>Pterygota</taxon>
        <taxon>Neoptera</taxon>
        <taxon>Endopterygota</taxon>
        <taxon>Coleoptera</taxon>
        <taxon>Polyphaga</taxon>
        <taxon>Cucujiformia</taxon>
        <taxon>Chrysomeloidea</taxon>
        <taxon>Cerambycidae</taxon>
        <taxon>Lamiinae</taxon>
        <taxon>Lamiini</taxon>
        <taxon>Anoplophora</taxon>
    </lineage>
</organism>
<evidence type="ECO:0000313" key="8">
    <source>
        <dbReference type="EMBL" id="JAB64581.1"/>
    </source>
</evidence>
<dbReference type="AlphaFoldDB" id="V5I8Y3"/>
<evidence type="ECO:0000256" key="6">
    <source>
        <dbReference type="SAM" id="MobiDB-lite"/>
    </source>
</evidence>
<feature type="compositionally biased region" description="Polar residues" evidence="6">
    <location>
        <begin position="235"/>
        <end position="250"/>
    </location>
</feature>
<accession>V5I8Y3</accession>
<feature type="compositionally biased region" description="Low complexity" evidence="6">
    <location>
        <begin position="319"/>
        <end position="353"/>
    </location>
</feature>
<protein>
    <submittedName>
        <fullName evidence="8">Heterogeneous nuclear ribonucleoprotein 27C</fullName>
    </submittedName>
</protein>
<evidence type="ECO:0000256" key="3">
    <source>
        <dbReference type="ARBA" id="ARBA00022737"/>
    </source>
</evidence>
<evidence type="ECO:0000256" key="5">
    <source>
        <dbReference type="PROSITE-ProRule" id="PRU00176"/>
    </source>
</evidence>
<dbReference type="PROSITE" id="PS50102">
    <property type="entry name" value="RRM"/>
    <property type="match status" value="2"/>
</dbReference>
<proteinExistence type="predicted"/>
<keyword evidence="4 5" id="KW-0694">RNA-binding</keyword>
<keyword evidence="3" id="KW-0677">Repeat</keyword>
<keyword evidence="2" id="KW-0963">Cytoplasm</keyword>
<dbReference type="Gene3D" id="3.30.70.330">
    <property type="match status" value="2"/>
</dbReference>
<evidence type="ECO:0000256" key="1">
    <source>
        <dbReference type="ARBA" id="ARBA00004496"/>
    </source>
</evidence>
<feature type="domain" description="RRM" evidence="7">
    <location>
        <begin position="107"/>
        <end position="184"/>
    </location>
</feature>
<dbReference type="GO" id="GO:0005737">
    <property type="term" value="C:cytoplasm"/>
    <property type="evidence" value="ECO:0007669"/>
    <property type="project" value="UniProtKB-SubCell"/>
</dbReference>
<reference evidence="8" key="1">
    <citation type="submission" date="2013-07" db="EMBL/GenBank/DDBJ databases">
        <title>Midgut Transcriptome Profiling of Anoplphora glabripennis, a Lignocellulose Degrading, Wood-Boring Cerambycid.</title>
        <authorList>
            <person name="Scully E.D."/>
            <person name="Hoover K."/>
            <person name="Carlson J.E."/>
            <person name="Tien M."/>
            <person name="Geib S.M."/>
        </authorList>
    </citation>
    <scope>NUCLEOTIDE SEQUENCE</scope>
</reference>
<dbReference type="CTD" id="33968"/>
<dbReference type="EMBL" id="GALX01003885">
    <property type="protein sequence ID" value="JAB64581.1"/>
    <property type="molecule type" value="Transcribed_RNA"/>
</dbReference>
<sequence length="408" mass="43403">MRMLRLKQEIMDDDEKGKLFVGGLSWETTQDNLQRYFSRYGEVIDCVVMKNAESGRSRGFGFVTFADPSNVNVVLQNGPHTLDGRTIDPKPCNPRTLQKPKKGGGYPKVFLGGLPSNVTETDLRSFFTRFGKVMEVVIMYDQEKKKSRGFGFLSFEDDEAVERCVSEHFVNLNGKQVEIKKAEPRDGSGGNKMGGADPSSAWGPPQAPMGMMQGPNGQMGGPPMNLGAPMGPNMMQSYQGWGTSPQQQSYAGYGTPSGPGSYQGWGAPPAPQGPPPQWGNNYAGPPQQQGYGSYGYIAGDMYSRGQSGPGGPATPSAPPNMSSSGSNSKPGSDYSSYPSYGSYSAADSGYGAPPRSYGSDAGSQVGGYSSQPPNAGDYSAAAGDTYVGGPQRGSGYSAPTQSYHPYRR</sequence>
<gene>
    <name evidence="8" type="primary">RB27C</name>
</gene>
<evidence type="ECO:0000256" key="2">
    <source>
        <dbReference type="ARBA" id="ARBA00022490"/>
    </source>
</evidence>
<dbReference type="GO" id="GO:0006417">
    <property type="term" value="P:regulation of translation"/>
    <property type="evidence" value="ECO:0007669"/>
    <property type="project" value="TreeGrafter"/>
</dbReference>
<feature type="compositionally biased region" description="Low complexity" evidence="6">
    <location>
        <begin position="287"/>
        <end position="296"/>
    </location>
</feature>
<dbReference type="PANTHER" id="PTHR48032">
    <property type="entry name" value="RNA-BINDING PROTEIN MUSASHI HOMOLOG RBP6"/>
    <property type="match status" value="1"/>
</dbReference>
<evidence type="ECO:0000259" key="7">
    <source>
        <dbReference type="PROSITE" id="PS50102"/>
    </source>
</evidence>
<dbReference type="InterPro" id="IPR000504">
    <property type="entry name" value="RRM_dom"/>
</dbReference>
<name>V5I8Y3_ANOGL</name>
<dbReference type="GO" id="GO:1990904">
    <property type="term" value="C:ribonucleoprotein complex"/>
    <property type="evidence" value="ECO:0007669"/>
    <property type="project" value="UniProtKB-KW"/>
</dbReference>
<comment type="subcellular location">
    <subcellularLocation>
        <location evidence="1">Cytoplasm</location>
    </subcellularLocation>
</comment>
<dbReference type="FunFam" id="3.30.70.330:FF:000427">
    <property type="entry name" value="Heterogeneous nuclear ribonucleoprotein 27C"/>
    <property type="match status" value="1"/>
</dbReference>
<dbReference type="SMART" id="SM00360">
    <property type="entry name" value="RRM"/>
    <property type="match status" value="2"/>
</dbReference>
<feature type="region of interest" description="Disordered" evidence="6">
    <location>
        <begin position="182"/>
        <end position="205"/>
    </location>
</feature>
<keyword evidence="8" id="KW-0687">Ribonucleoprotein</keyword>
<dbReference type="FunFam" id="3.30.70.330:FF:000351">
    <property type="entry name" value="Heterogeneous nuclear ribonucleoprotein 27C"/>
    <property type="match status" value="1"/>
</dbReference>
<dbReference type="InterPro" id="IPR012677">
    <property type="entry name" value="Nucleotide-bd_a/b_plait_sf"/>
</dbReference>
<dbReference type="GO" id="GO:0003729">
    <property type="term" value="F:mRNA binding"/>
    <property type="evidence" value="ECO:0007669"/>
    <property type="project" value="TreeGrafter"/>
</dbReference>
<feature type="compositionally biased region" description="Pro residues" evidence="6">
    <location>
        <begin position="268"/>
        <end position="277"/>
    </location>
</feature>
<feature type="region of interest" description="Disordered" evidence="6">
    <location>
        <begin position="235"/>
        <end position="408"/>
    </location>
</feature>
<feature type="compositionally biased region" description="Polar residues" evidence="6">
    <location>
        <begin position="397"/>
        <end position="408"/>
    </location>
</feature>
<evidence type="ECO:0000256" key="4">
    <source>
        <dbReference type="ARBA" id="ARBA00022884"/>
    </source>
</evidence>
<dbReference type="CDD" id="cd12325">
    <property type="entry name" value="RRM1_hnRNPA_hnRNPD_like"/>
    <property type="match status" value="1"/>
</dbReference>
<dbReference type="Pfam" id="PF00076">
    <property type="entry name" value="RRM_1"/>
    <property type="match status" value="2"/>
</dbReference>
<dbReference type="OrthoDB" id="1875751at2759"/>
<dbReference type="SUPFAM" id="SSF54928">
    <property type="entry name" value="RNA-binding domain, RBD"/>
    <property type="match status" value="2"/>
</dbReference>
<dbReference type="PANTHER" id="PTHR48032:SF18">
    <property type="entry name" value="RRM DOMAIN-CONTAINING PROTEIN"/>
    <property type="match status" value="1"/>
</dbReference>